<sequence>MDCQYMTQRNLHMDCQYMTHGNLHIDCQYMTQREPPHRLSVHDTTGTSTWIVST</sequence>
<name>A0ABN9GJR6_9NEOB</name>
<evidence type="ECO:0000313" key="1">
    <source>
        <dbReference type="EMBL" id="CAI9609124.1"/>
    </source>
</evidence>
<evidence type="ECO:0000313" key="2">
    <source>
        <dbReference type="Proteomes" id="UP001162483"/>
    </source>
</evidence>
<dbReference type="Proteomes" id="UP001162483">
    <property type="component" value="Unassembled WGS sequence"/>
</dbReference>
<protein>
    <submittedName>
        <fullName evidence="1">Uncharacterized protein</fullName>
    </submittedName>
</protein>
<keyword evidence="2" id="KW-1185">Reference proteome</keyword>
<organism evidence="1 2">
    <name type="scientific">Staurois parvus</name>
    <dbReference type="NCBI Taxonomy" id="386267"/>
    <lineage>
        <taxon>Eukaryota</taxon>
        <taxon>Metazoa</taxon>
        <taxon>Chordata</taxon>
        <taxon>Craniata</taxon>
        <taxon>Vertebrata</taxon>
        <taxon>Euteleostomi</taxon>
        <taxon>Amphibia</taxon>
        <taxon>Batrachia</taxon>
        <taxon>Anura</taxon>
        <taxon>Neobatrachia</taxon>
        <taxon>Ranoidea</taxon>
        <taxon>Ranidae</taxon>
        <taxon>Staurois</taxon>
    </lineage>
</organism>
<reference evidence="1" key="1">
    <citation type="submission" date="2023-05" db="EMBL/GenBank/DDBJ databases">
        <authorList>
            <person name="Stuckert A."/>
        </authorList>
    </citation>
    <scope>NUCLEOTIDE SEQUENCE</scope>
</reference>
<dbReference type="EMBL" id="CATNWA010018733">
    <property type="protein sequence ID" value="CAI9609124.1"/>
    <property type="molecule type" value="Genomic_DNA"/>
</dbReference>
<accession>A0ABN9GJR6</accession>
<proteinExistence type="predicted"/>
<gene>
    <name evidence="1" type="ORF">SPARVUS_LOCUS14205382</name>
</gene>
<comment type="caution">
    <text evidence="1">The sequence shown here is derived from an EMBL/GenBank/DDBJ whole genome shotgun (WGS) entry which is preliminary data.</text>
</comment>